<name>A0A0A8YR46_ARUDO</name>
<accession>A0A0A8YR46</accession>
<protein>
    <submittedName>
        <fullName evidence="1">Uncharacterized protein</fullName>
    </submittedName>
</protein>
<reference evidence="1" key="2">
    <citation type="journal article" date="2015" name="Data Brief">
        <title>Shoot transcriptome of the giant reed, Arundo donax.</title>
        <authorList>
            <person name="Barrero R.A."/>
            <person name="Guerrero F.D."/>
            <person name="Moolhuijzen P."/>
            <person name="Goolsby J.A."/>
            <person name="Tidwell J."/>
            <person name="Bellgard S.E."/>
            <person name="Bellgard M.I."/>
        </authorList>
    </citation>
    <scope>NUCLEOTIDE SEQUENCE</scope>
    <source>
        <tissue evidence="1">Shoot tissue taken approximately 20 cm above the soil surface</tissue>
    </source>
</reference>
<organism evidence="1">
    <name type="scientific">Arundo donax</name>
    <name type="common">Giant reed</name>
    <name type="synonym">Donax arundinaceus</name>
    <dbReference type="NCBI Taxonomy" id="35708"/>
    <lineage>
        <taxon>Eukaryota</taxon>
        <taxon>Viridiplantae</taxon>
        <taxon>Streptophyta</taxon>
        <taxon>Embryophyta</taxon>
        <taxon>Tracheophyta</taxon>
        <taxon>Spermatophyta</taxon>
        <taxon>Magnoliopsida</taxon>
        <taxon>Liliopsida</taxon>
        <taxon>Poales</taxon>
        <taxon>Poaceae</taxon>
        <taxon>PACMAD clade</taxon>
        <taxon>Arundinoideae</taxon>
        <taxon>Arundineae</taxon>
        <taxon>Arundo</taxon>
    </lineage>
</organism>
<dbReference type="EMBL" id="GBRH01270550">
    <property type="protein sequence ID" value="JAD27345.1"/>
    <property type="molecule type" value="Transcribed_RNA"/>
</dbReference>
<sequence>MCFFGKTYLTCLLDTHRGTYLITN</sequence>
<evidence type="ECO:0000313" key="1">
    <source>
        <dbReference type="EMBL" id="JAD27345.1"/>
    </source>
</evidence>
<reference evidence="1" key="1">
    <citation type="submission" date="2014-09" db="EMBL/GenBank/DDBJ databases">
        <authorList>
            <person name="Magalhaes I.L.F."/>
            <person name="Oliveira U."/>
            <person name="Santos F.R."/>
            <person name="Vidigal T.H.D.A."/>
            <person name="Brescovit A.D."/>
            <person name="Santos A.J."/>
        </authorList>
    </citation>
    <scope>NUCLEOTIDE SEQUENCE</scope>
    <source>
        <tissue evidence="1">Shoot tissue taken approximately 20 cm above the soil surface</tissue>
    </source>
</reference>
<proteinExistence type="predicted"/>
<dbReference type="AlphaFoldDB" id="A0A0A8YR46"/>